<dbReference type="SUPFAM" id="SSF74942">
    <property type="entry name" value="YhbC-like, C-terminal domain"/>
    <property type="match status" value="1"/>
</dbReference>
<evidence type="ECO:0000256" key="1">
    <source>
        <dbReference type="ARBA" id="ARBA00022490"/>
    </source>
</evidence>
<dbReference type="AlphaFoldDB" id="A0A1G7L8Z8"/>
<name>A0A1G7L8Z8_9BACT</name>
<keyword evidence="2 3" id="KW-0690">Ribosome biogenesis</keyword>
<dbReference type="OrthoDB" id="9805006at2"/>
<comment type="similarity">
    <text evidence="3">Belongs to the RimP family.</text>
</comment>
<feature type="domain" description="Ribosome maturation factor RimP C-terminal" evidence="5">
    <location>
        <begin position="122"/>
        <end position="201"/>
    </location>
</feature>
<keyword evidence="1 3" id="KW-0963">Cytoplasm</keyword>
<accession>A0A1G7L8Z8</accession>
<dbReference type="RefSeq" id="WP_083345401.1">
    <property type="nucleotide sequence ID" value="NZ_LT629690.1"/>
</dbReference>
<dbReference type="SUPFAM" id="SSF75420">
    <property type="entry name" value="YhbC-like, N-terminal domain"/>
    <property type="match status" value="1"/>
</dbReference>
<evidence type="ECO:0000313" key="6">
    <source>
        <dbReference type="EMBL" id="SDF45856.1"/>
    </source>
</evidence>
<dbReference type="Gene3D" id="3.30.300.70">
    <property type="entry name" value="RimP-like superfamily, N-terminal"/>
    <property type="match status" value="2"/>
</dbReference>
<comment type="function">
    <text evidence="3">Required for maturation of 30S ribosomal subunits.</text>
</comment>
<proteinExistence type="inferred from homology"/>
<dbReference type="HAMAP" id="MF_01077">
    <property type="entry name" value="RimP"/>
    <property type="match status" value="1"/>
</dbReference>
<dbReference type="InterPro" id="IPR036847">
    <property type="entry name" value="RimP_C_sf"/>
</dbReference>
<evidence type="ECO:0000256" key="3">
    <source>
        <dbReference type="HAMAP-Rule" id="MF_01077"/>
    </source>
</evidence>
<evidence type="ECO:0000256" key="2">
    <source>
        <dbReference type="ARBA" id="ARBA00022517"/>
    </source>
</evidence>
<dbReference type="InterPro" id="IPR028998">
    <property type="entry name" value="RimP_C"/>
</dbReference>
<organism evidence="6 7">
    <name type="scientific">Terriglobus roseus</name>
    <dbReference type="NCBI Taxonomy" id="392734"/>
    <lineage>
        <taxon>Bacteria</taxon>
        <taxon>Pseudomonadati</taxon>
        <taxon>Acidobacteriota</taxon>
        <taxon>Terriglobia</taxon>
        <taxon>Terriglobales</taxon>
        <taxon>Acidobacteriaceae</taxon>
        <taxon>Terriglobus</taxon>
    </lineage>
</organism>
<evidence type="ECO:0000259" key="4">
    <source>
        <dbReference type="Pfam" id="PF02576"/>
    </source>
</evidence>
<comment type="subcellular location">
    <subcellularLocation>
        <location evidence="3">Cytoplasm</location>
    </subcellularLocation>
</comment>
<keyword evidence="7" id="KW-1185">Reference proteome</keyword>
<dbReference type="InterPro" id="IPR003728">
    <property type="entry name" value="Ribosome_maturation_RimP"/>
</dbReference>
<feature type="domain" description="Ribosome maturation factor RimP N-terminal" evidence="4">
    <location>
        <begin position="75"/>
        <end position="119"/>
    </location>
</feature>
<dbReference type="PANTHER" id="PTHR33867">
    <property type="entry name" value="RIBOSOME MATURATION FACTOR RIMP"/>
    <property type="match status" value="1"/>
</dbReference>
<dbReference type="InterPro" id="IPR028989">
    <property type="entry name" value="RimP_N"/>
</dbReference>
<dbReference type="GO" id="GO:0005829">
    <property type="term" value="C:cytosol"/>
    <property type="evidence" value="ECO:0007669"/>
    <property type="project" value="TreeGrafter"/>
</dbReference>
<dbReference type="InterPro" id="IPR035956">
    <property type="entry name" value="RimP_N_sf"/>
</dbReference>
<protein>
    <recommendedName>
        <fullName evidence="3">Ribosome maturation factor RimP</fullName>
    </recommendedName>
</protein>
<dbReference type="GO" id="GO:0000028">
    <property type="term" value="P:ribosomal small subunit assembly"/>
    <property type="evidence" value="ECO:0007669"/>
    <property type="project" value="TreeGrafter"/>
</dbReference>
<dbReference type="Gene3D" id="2.30.30.180">
    <property type="entry name" value="Ribosome maturation factor RimP, C-terminal domain"/>
    <property type="match status" value="1"/>
</dbReference>
<dbReference type="PANTHER" id="PTHR33867:SF1">
    <property type="entry name" value="RIBOSOME MATURATION FACTOR RIMP"/>
    <property type="match status" value="1"/>
</dbReference>
<gene>
    <name evidence="3" type="primary">rimP</name>
    <name evidence="6" type="ORF">SAMN05444167_2470</name>
</gene>
<dbReference type="CDD" id="cd01734">
    <property type="entry name" value="YlxS_C"/>
    <property type="match status" value="1"/>
</dbReference>
<reference evidence="6 7" key="1">
    <citation type="submission" date="2016-10" db="EMBL/GenBank/DDBJ databases">
        <authorList>
            <person name="de Groot N.N."/>
        </authorList>
    </citation>
    <scope>NUCLEOTIDE SEQUENCE [LARGE SCALE GENOMIC DNA]</scope>
    <source>
        <strain evidence="6 7">GAS232</strain>
    </source>
</reference>
<dbReference type="Pfam" id="PF02576">
    <property type="entry name" value="RimP_N"/>
    <property type="match status" value="1"/>
</dbReference>
<dbReference type="Pfam" id="PF17384">
    <property type="entry name" value="DUF150_C"/>
    <property type="match status" value="1"/>
</dbReference>
<sequence length="201" mass="21519">MAVSMDAIRAAAERVAASHGLEVVEVDFTGAGKARALRVFVEKDAAGRDALKAKATEAANDPDAESLGLPSGVPIEALSGVTHEDCAVFAQDFGTVLDVEELVPGTQEYVLEVSSPGIERRLYKPADYQRFQGFLVAVKLFTPINSMKTLTGRMTFADDAVTLDLSAVKQKGKKKKGTEPPPQTVTIPLRDIEKANLVAEF</sequence>
<dbReference type="Proteomes" id="UP000182427">
    <property type="component" value="Chromosome I"/>
</dbReference>
<dbReference type="EMBL" id="LT629690">
    <property type="protein sequence ID" value="SDF45856.1"/>
    <property type="molecule type" value="Genomic_DNA"/>
</dbReference>
<evidence type="ECO:0000259" key="5">
    <source>
        <dbReference type="Pfam" id="PF17384"/>
    </source>
</evidence>
<dbReference type="GO" id="GO:0006412">
    <property type="term" value="P:translation"/>
    <property type="evidence" value="ECO:0007669"/>
    <property type="project" value="TreeGrafter"/>
</dbReference>
<evidence type="ECO:0000313" key="7">
    <source>
        <dbReference type="Proteomes" id="UP000182427"/>
    </source>
</evidence>